<dbReference type="InterPro" id="IPR019734">
    <property type="entry name" value="TPR_rpt"/>
</dbReference>
<sequence length="457" mass="51361">MFDKVMFDIVLIKITAKPAKAITGFIVRLFQAFMLGMLTILISACNDPVVSAYQQDMQQLQQNIAKLKAQLGLEFSNKNNSENEAAATADENGKENIPPPAITQVPGHLVIKLSELYHKKAALTGRYQDYQELELLLNHMSGQLNNPLALRYAKANFNAGMHRFEAATEQLDTLPPQVKASTPVRALRLDISLQLGQYQQAEAQLQALMADAPGWENRVRLAHYYLNTGKLSQARDLYQQAADMLSAKQLYQYAWVNLQQGLLELGQENYGEALTFYQTADRAYSGYWLIEEHIAEVLALMGEKQQAKDMYRELVSKNPNPELKLALAELLLEQDGQTEEAGQLRNEAMAEFNLRQQLYPEAAAGHFVERLLTLEQTHPALLSSAQLNFNARPNADSKALLAMSYLKLGQEVQARQLYEQILATPWRSPGIEELAQVLEQSQNESSFISPENPLMPH</sequence>
<keyword evidence="2" id="KW-0812">Transmembrane</keyword>
<proteinExistence type="predicted"/>
<dbReference type="Proteomes" id="UP001215231">
    <property type="component" value="Chromosome"/>
</dbReference>
<name>A0ABY7V9A5_9GAMM</name>
<evidence type="ECO:0000313" key="3">
    <source>
        <dbReference type="EMBL" id="WDE10220.1"/>
    </source>
</evidence>
<evidence type="ECO:0000313" key="4">
    <source>
        <dbReference type="Proteomes" id="UP001215231"/>
    </source>
</evidence>
<evidence type="ECO:0000256" key="1">
    <source>
        <dbReference type="SAM" id="Coils"/>
    </source>
</evidence>
<reference evidence="3 4" key="1">
    <citation type="journal article" date="2022" name="Mar. Drugs">
        <title>Bioassay-Guided Fractionation Leads to the Detection of Cholic Acid Generated by the Rare Thalassomonas sp.</title>
        <authorList>
            <person name="Pheiffer F."/>
            <person name="Schneider Y.K."/>
            <person name="Hansen E.H."/>
            <person name="Andersen J.H."/>
            <person name="Isaksson J."/>
            <person name="Busche T."/>
            <person name="R C."/>
            <person name="Kalinowski J."/>
            <person name="Zyl L.V."/>
            <person name="Trindade M."/>
        </authorList>
    </citation>
    <scope>NUCLEOTIDE SEQUENCE [LARGE SCALE GENOMIC DNA]</scope>
    <source>
        <strain evidence="3 4">A5K-61T</strain>
    </source>
</reference>
<dbReference type="SMART" id="SM00028">
    <property type="entry name" value="TPR"/>
    <property type="match status" value="4"/>
</dbReference>
<dbReference type="InterPro" id="IPR011990">
    <property type="entry name" value="TPR-like_helical_dom_sf"/>
</dbReference>
<protein>
    <submittedName>
        <fullName evidence="3">Tetratricopeptide repeat protein</fullName>
    </submittedName>
</protein>
<evidence type="ECO:0000256" key="2">
    <source>
        <dbReference type="SAM" id="Phobius"/>
    </source>
</evidence>
<keyword evidence="1" id="KW-0175">Coiled coil</keyword>
<dbReference type="RefSeq" id="WP_274050241.1">
    <property type="nucleotide sequence ID" value="NZ_CP059693.1"/>
</dbReference>
<keyword evidence="2" id="KW-0472">Membrane</keyword>
<dbReference type="Gene3D" id="1.25.40.10">
    <property type="entry name" value="Tetratricopeptide repeat domain"/>
    <property type="match status" value="1"/>
</dbReference>
<feature type="transmembrane region" description="Helical" evidence="2">
    <location>
        <begin position="21"/>
        <end position="42"/>
    </location>
</feature>
<organism evidence="3 4">
    <name type="scientific">Thalassomonas haliotis</name>
    <dbReference type="NCBI Taxonomy" id="485448"/>
    <lineage>
        <taxon>Bacteria</taxon>
        <taxon>Pseudomonadati</taxon>
        <taxon>Pseudomonadota</taxon>
        <taxon>Gammaproteobacteria</taxon>
        <taxon>Alteromonadales</taxon>
        <taxon>Colwelliaceae</taxon>
        <taxon>Thalassomonas</taxon>
    </lineage>
</organism>
<dbReference type="Pfam" id="PF13174">
    <property type="entry name" value="TPR_6"/>
    <property type="match status" value="2"/>
</dbReference>
<gene>
    <name evidence="3" type="ORF">H3N35_18310</name>
</gene>
<dbReference type="SUPFAM" id="SSF48452">
    <property type="entry name" value="TPR-like"/>
    <property type="match status" value="2"/>
</dbReference>
<dbReference type="EMBL" id="CP059693">
    <property type="protein sequence ID" value="WDE10220.1"/>
    <property type="molecule type" value="Genomic_DNA"/>
</dbReference>
<keyword evidence="2" id="KW-1133">Transmembrane helix</keyword>
<feature type="coiled-coil region" evidence="1">
    <location>
        <begin position="50"/>
        <end position="77"/>
    </location>
</feature>
<accession>A0ABY7V9A5</accession>
<keyword evidence="4" id="KW-1185">Reference proteome</keyword>